<name>A0A974D210_XENLA</name>
<reference evidence="2" key="1">
    <citation type="journal article" date="2016" name="Nature">
        <title>Genome evolution in the allotetraploid frog Xenopus laevis.</title>
        <authorList>
            <person name="Session A.M."/>
            <person name="Uno Y."/>
            <person name="Kwon T."/>
            <person name="Chapman J.A."/>
            <person name="Toyoda A."/>
            <person name="Takahashi S."/>
            <person name="Fukui A."/>
            <person name="Hikosaka A."/>
            <person name="Suzuki A."/>
            <person name="Kondo M."/>
            <person name="van Heeringen S.J."/>
            <person name="Quigley I."/>
            <person name="Heinz S."/>
            <person name="Ogino H."/>
            <person name="Ochi H."/>
            <person name="Hellsten U."/>
            <person name="Lyons J.B."/>
            <person name="Simakov O."/>
            <person name="Putnam N."/>
            <person name="Stites J."/>
            <person name="Kuroki Y."/>
            <person name="Tanaka T."/>
            <person name="Michiue T."/>
            <person name="Watanabe M."/>
            <person name="Bogdanovic O."/>
            <person name="Lister R."/>
            <person name="Georgiou G."/>
            <person name="Paranjpe S.S."/>
            <person name="van Kruijsbergen I."/>
            <person name="Shu S."/>
            <person name="Carlson J."/>
            <person name="Kinoshita T."/>
            <person name="Ohta Y."/>
            <person name="Mawaribuchi S."/>
            <person name="Jenkins J."/>
            <person name="Grimwood J."/>
            <person name="Schmutz J."/>
            <person name="Mitros T."/>
            <person name="Mozaffari S.V."/>
            <person name="Suzuki Y."/>
            <person name="Haramoto Y."/>
            <person name="Yamamoto T.S."/>
            <person name="Takagi C."/>
            <person name="Heald R."/>
            <person name="Miller K."/>
            <person name="Haudenschild C."/>
            <person name="Kitzman J."/>
            <person name="Nakayama T."/>
            <person name="Izutsu Y."/>
            <person name="Robert J."/>
            <person name="Fortriede J."/>
            <person name="Burns K."/>
            <person name="Lotay V."/>
            <person name="Karimi K."/>
            <person name="Yasuoka Y."/>
            <person name="Dichmann D.S."/>
            <person name="Flajnik M.F."/>
            <person name="Houston D.W."/>
            <person name="Shendure J."/>
            <person name="DuPasquier L."/>
            <person name="Vize P.D."/>
            <person name="Zorn A.M."/>
            <person name="Ito M."/>
            <person name="Marcotte E.M."/>
            <person name="Wallingford J.B."/>
            <person name="Ito Y."/>
            <person name="Asashima M."/>
            <person name="Ueno N."/>
            <person name="Matsuda Y."/>
            <person name="Veenstra G.J."/>
            <person name="Fujiyama A."/>
            <person name="Harland R.M."/>
            <person name="Taira M."/>
            <person name="Rokhsar D.S."/>
        </authorList>
    </citation>
    <scope>NUCLEOTIDE SEQUENCE [LARGE SCALE GENOMIC DNA]</scope>
    <source>
        <strain evidence="2">J</strain>
    </source>
</reference>
<dbReference type="EMBL" id="CM004472">
    <property type="protein sequence ID" value="OCT83653.1"/>
    <property type="molecule type" value="Genomic_DNA"/>
</dbReference>
<dbReference type="AlphaFoldDB" id="A0A974D210"/>
<gene>
    <name evidence="1" type="ORF">XELAEV_18021795mg</name>
</gene>
<dbReference type="Proteomes" id="UP000694892">
    <property type="component" value="Chromosome 4L"/>
</dbReference>
<accession>A0A974D210</accession>
<protein>
    <submittedName>
        <fullName evidence="1">Uncharacterized protein</fullName>
    </submittedName>
</protein>
<evidence type="ECO:0000313" key="2">
    <source>
        <dbReference type="Proteomes" id="UP000694892"/>
    </source>
</evidence>
<evidence type="ECO:0000313" key="1">
    <source>
        <dbReference type="EMBL" id="OCT83653.1"/>
    </source>
</evidence>
<organism evidence="1 2">
    <name type="scientific">Xenopus laevis</name>
    <name type="common">African clawed frog</name>
    <dbReference type="NCBI Taxonomy" id="8355"/>
    <lineage>
        <taxon>Eukaryota</taxon>
        <taxon>Metazoa</taxon>
        <taxon>Chordata</taxon>
        <taxon>Craniata</taxon>
        <taxon>Vertebrata</taxon>
        <taxon>Euteleostomi</taxon>
        <taxon>Amphibia</taxon>
        <taxon>Batrachia</taxon>
        <taxon>Anura</taxon>
        <taxon>Pipoidea</taxon>
        <taxon>Pipidae</taxon>
        <taxon>Xenopodinae</taxon>
        <taxon>Xenopus</taxon>
        <taxon>Xenopus</taxon>
    </lineage>
</organism>
<proteinExistence type="predicted"/>
<sequence>MCISLIILINPSQSQWIGGGLPTDSSHHFLFFCRARRFETKLKNKSSIWESYWPLPENDINHRHANKSTAENGFRALH</sequence>